<dbReference type="InterPro" id="IPR007110">
    <property type="entry name" value="Ig-like_dom"/>
</dbReference>
<dbReference type="EnsemblMetazoa" id="XM_031928758">
    <property type="protein sequence ID" value="XP_031784618"/>
    <property type="gene ID" value="LOC100120012"/>
</dbReference>
<dbReference type="SMART" id="SM00408">
    <property type="entry name" value="IGc2"/>
    <property type="match status" value="5"/>
</dbReference>
<comment type="subcellular location">
    <subcellularLocation>
        <location evidence="1">Membrane</location>
        <topology evidence="1">Single-pass membrane protein</topology>
    </subcellularLocation>
</comment>
<dbReference type="InterPro" id="IPR013162">
    <property type="entry name" value="CD80_C2-set"/>
</dbReference>
<feature type="region of interest" description="Disordered" evidence="6">
    <location>
        <begin position="21"/>
        <end position="41"/>
    </location>
</feature>
<evidence type="ECO:0000256" key="7">
    <source>
        <dbReference type="SAM" id="Phobius"/>
    </source>
</evidence>
<keyword evidence="2 7" id="KW-0812">Transmembrane</keyword>
<dbReference type="RefSeq" id="XP_031784617.1">
    <property type="nucleotide sequence ID" value="XM_031928757.1"/>
</dbReference>
<evidence type="ECO:0000313" key="11">
    <source>
        <dbReference type="Proteomes" id="UP000002358"/>
    </source>
</evidence>
<evidence type="ECO:0000256" key="8">
    <source>
        <dbReference type="SAM" id="SignalP"/>
    </source>
</evidence>
<feature type="transmembrane region" description="Helical" evidence="7">
    <location>
        <begin position="693"/>
        <end position="716"/>
    </location>
</feature>
<dbReference type="Gene3D" id="2.60.40.10">
    <property type="entry name" value="Immunoglobulins"/>
    <property type="match status" value="5"/>
</dbReference>
<keyword evidence="3 7" id="KW-1133">Transmembrane helix</keyword>
<sequence>MISTSITLICVGLLTLADGQRGKSNNSNSSGNNNFDSEPMQKTETDIPISIIPVQGVVGQTAYLPCDTHSRDNSDVVTMVLWFKESTAEPVYSYDARIQHRGKAKLWSAENVWGNRATFRAGDKAHLVIQNVQEGDAGVYRCRVDFRDSQTKNVKVNFTIIVPPLKPIIYDTKRRDMSKHLEAYPEGADLGLICEVHGGRPKPRVSWYLGSQLINSTFEQKLVKSPGTSMDSPHEQSSTMITSRVTIRNLKRSHHHAKLSCRASNTQLSAPQTTTVVIELNLKPLKVEIIGKEKYVSASKKNRVECRSSGSKPPAMLQWYKGSKQLVNSSRDFQKDGESISILEWVPDTEDEGKYLTCRAENRHLPDATIEDKWKLNVLFAPIVLLKIGSSFDLENIKEGDDVYFECNVRSNPTNFKLTWYHGNKEVRHNASAGVLLSDQSLVLQGITREASGNYSCLAATTEGRNRSNIIYLHVMYAPICKQLSPISLNEADAYVLANVTEELQPQNVSRHEIINLMCEVEASPSSVTFHWTFNNSHELKDVPESRYTSDQTVSRLSQRLKSDEDYGTFGCWASNVVGHSKQPCLYHLPTPVNPLPLQNCTAHNQSGTWIRISCVEGFDGGLPQKFVAVADEQRFESSSPYWEIEIHKPTTVSLYAVNAKGSSEPIIMEGIAFKDMAKFTGETGISLDISPILIGLGGTATGLGLIVTGVLMALWRKHAASPSKPKPPQQPSIATFAVKGEEEDGNPDLIPTTALTNNYTDRKLSVYGSLPRRSHYAEDQQLPQSIIQDMDYPRAAPNTYYSLQRPSRYTETIVRHTTVQESCI</sequence>
<dbReference type="InterPro" id="IPR013783">
    <property type="entry name" value="Ig-like_fold"/>
</dbReference>
<dbReference type="KEGG" id="nvi:100120012"/>
<dbReference type="RefSeq" id="XP_031784616.1">
    <property type="nucleotide sequence ID" value="XM_031928756.1"/>
</dbReference>
<dbReference type="Pfam" id="PF08205">
    <property type="entry name" value="C2-set_2"/>
    <property type="match status" value="2"/>
</dbReference>
<dbReference type="PANTHER" id="PTHR23278:SF28">
    <property type="entry name" value="SIDESTEP IV, ISOFORM C"/>
    <property type="match status" value="1"/>
</dbReference>
<feature type="chain" id="PRO_5036401779" description="Ig-like domain-containing protein" evidence="8">
    <location>
        <begin position="20"/>
        <end position="825"/>
    </location>
</feature>
<keyword evidence="8" id="KW-0732">Signal</keyword>
<evidence type="ECO:0000256" key="4">
    <source>
        <dbReference type="ARBA" id="ARBA00023136"/>
    </source>
</evidence>
<evidence type="ECO:0000259" key="9">
    <source>
        <dbReference type="PROSITE" id="PS50835"/>
    </source>
</evidence>
<feature type="domain" description="Ig-like" evidence="9">
    <location>
        <begin position="167"/>
        <end position="277"/>
    </location>
</feature>
<feature type="domain" description="Ig-like" evidence="9">
    <location>
        <begin position="48"/>
        <end position="159"/>
    </location>
</feature>
<evidence type="ECO:0000256" key="1">
    <source>
        <dbReference type="ARBA" id="ARBA00004167"/>
    </source>
</evidence>
<keyword evidence="4 7" id="KW-0472">Membrane</keyword>
<evidence type="ECO:0000256" key="3">
    <source>
        <dbReference type="ARBA" id="ARBA00022989"/>
    </source>
</evidence>
<feature type="domain" description="Ig-like" evidence="9">
    <location>
        <begin position="486"/>
        <end position="576"/>
    </location>
</feature>
<dbReference type="GeneID" id="100120012"/>
<dbReference type="InterPro" id="IPR003598">
    <property type="entry name" value="Ig_sub2"/>
</dbReference>
<organism evidence="10 11">
    <name type="scientific">Nasonia vitripennis</name>
    <name type="common">Parasitic wasp</name>
    <dbReference type="NCBI Taxonomy" id="7425"/>
    <lineage>
        <taxon>Eukaryota</taxon>
        <taxon>Metazoa</taxon>
        <taxon>Ecdysozoa</taxon>
        <taxon>Arthropoda</taxon>
        <taxon>Hexapoda</taxon>
        <taxon>Insecta</taxon>
        <taxon>Pterygota</taxon>
        <taxon>Neoptera</taxon>
        <taxon>Endopterygota</taxon>
        <taxon>Hymenoptera</taxon>
        <taxon>Apocrita</taxon>
        <taxon>Proctotrupomorpha</taxon>
        <taxon>Chalcidoidea</taxon>
        <taxon>Pteromalidae</taxon>
        <taxon>Pteromalinae</taxon>
        <taxon>Nasonia</taxon>
    </lineage>
</organism>
<dbReference type="Pfam" id="PF07686">
    <property type="entry name" value="V-set"/>
    <property type="match status" value="1"/>
</dbReference>
<dbReference type="InterPro" id="IPR003599">
    <property type="entry name" value="Ig_sub"/>
</dbReference>
<proteinExistence type="predicted"/>
<dbReference type="SMART" id="SM00409">
    <property type="entry name" value="IG"/>
    <property type="match status" value="4"/>
</dbReference>
<feature type="domain" description="Ig-like" evidence="9">
    <location>
        <begin position="284"/>
        <end position="377"/>
    </location>
</feature>
<evidence type="ECO:0000256" key="2">
    <source>
        <dbReference type="ARBA" id="ARBA00022692"/>
    </source>
</evidence>
<feature type="signal peptide" evidence="8">
    <location>
        <begin position="1"/>
        <end position="19"/>
    </location>
</feature>
<protein>
    <recommendedName>
        <fullName evidence="9">Ig-like domain-containing protein</fullName>
    </recommendedName>
</protein>
<keyword evidence="5" id="KW-1015">Disulfide bond</keyword>
<keyword evidence="11" id="KW-1185">Reference proteome</keyword>
<dbReference type="AlphaFoldDB" id="A0A7M7QCY9"/>
<feature type="compositionally biased region" description="Low complexity" evidence="6">
    <location>
        <begin position="24"/>
        <end position="34"/>
    </location>
</feature>
<dbReference type="SUPFAM" id="SSF48726">
    <property type="entry name" value="Immunoglobulin"/>
    <property type="match status" value="5"/>
</dbReference>
<evidence type="ECO:0000256" key="6">
    <source>
        <dbReference type="SAM" id="MobiDB-lite"/>
    </source>
</evidence>
<dbReference type="Proteomes" id="UP000002358">
    <property type="component" value="Chromosome 4"/>
</dbReference>
<dbReference type="EnsemblMetazoa" id="XM_031928756">
    <property type="protein sequence ID" value="XP_031784616"/>
    <property type="gene ID" value="LOC100120012"/>
</dbReference>
<dbReference type="PANTHER" id="PTHR23278">
    <property type="entry name" value="SIDESTEP PROTEIN"/>
    <property type="match status" value="1"/>
</dbReference>
<evidence type="ECO:0000313" key="10">
    <source>
        <dbReference type="EnsemblMetazoa" id="XP_031784618"/>
    </source>
</evidence>
<feature type="domain" description="Ig-like" evidence="9">
    <location>
        <begin position="382"/>
        <end position="468"/>
    </location>
</feature>
<dbReference type="InterPro" id="IPR013106">
    <property type="entry name" value="Ig_V-set"/>
</dbReference>
<reference evidence="10" key="1">
    <citation type="submission" date="2021-01" db="UniProtKB">
        <authorList>
            <consortium name="EnsemblMetazoa"/>
        </authorList>
    </citation>
    <scope>IDENTIFICATION</scope>
</reference>
<dbReference type="EnsemblMetazoa" id="XM_031928757">
    <property type="protein sequence ID" value="XP_031784617"/>
    <property type="gene ID" value="LOC100120012"/>
</dbReference>
<dbReference type="PROSITE" id="PS50835">
    <property type="entry name" value="IG_LIKE"/>
    <property type="match status" value="5"/>
</dbReference>
<dbReference type="InterPro" id="IPR036179">
    <property type="entry name" value="Ig-like_dom_sf"/>
</dbReference>
<name>A0A7M7QCY9_NASVI</name>
<evidence type="ECO:0000256" key="5">
    <source>
        <dbReference type="ARBA" id="ARBA00023157"/>
    </source>
</evidence>
<dbReference type="InParanoid" id="A0A7M7QCY9"/>
<accession>A0A7M7QCY9</accession>
<dbReference type="OrthoDB" id="6431884at2759"/>
<dbReference type="RefSeq" id="XP_031784618.1">
    <property type="nucleotide sequence ID" value="XM_031928758.2"/>
</dbReference>
<dbReference type="Pfam" id="PF13927">
    <property type="entry name" value="Ig_3"/>
    <property type="match status" value="2"/>
</dbReference>
<dbReference type="GO" id="GO:0016020">
    <property type="term" value="C:membrane"/>
    <property type="evidence" value="ECO:0007669"/>
    <property type="project" value="UniProtKB-SubCell"/>
</dbReference>